<dbReference type="AlphaFoldDB" id="M0M676"/>
<gene>
    <name evidence="2" type="ORF">C447_02112</name>
</gene>
<reference evidence="2 3" key="1">
    <citation type="journal article" date="2014" name="PLoS Genet.">
        <title>Phylogenetically driven sequencing of extremely halophilic archaea reveals strategies for static and dynamic osmo-response.</title>
        <authorList>
            <person name="Becker E.A."/>
            <person name="Seitzer P.M."/>
            <person name="Tritt A."/>
            <person name="Larsen D."/>
            <person name="Krusor M."/>
            <person name="Yao A.I."/>
            <person name="Wu D."/>
            <person name="Madern D."/>
            <person name="Eisen J.A."/>
            <person name="Darling A.E."/>
            <person name="Facciotti M.T."/>
        </authorList>
    </citation>
    <scope>NUCLEOTIDE SEQUENCE [LARGE SCALE GENOMIC DNA]</scope>
    <source>
        <strain evidence="2 3">100A6</strain>
    </source>
</reference>
<protein>
    <submittedName>
        <fullName evidence="2">Uncharacterized protein</fullName>
    </submittedName>
</protein>
<keyword evidence="3" id="KW-1185">Reference proteome</keyword>
<organism evidence="2 3">
    <name type="scientific">Halococcus hamelinensis 100A6</name>
    <dbReference type="NCBI Taxonomy" id="1132509"/>
    <lineage>
        <taxon>Archaea</taxon>
        <taxon>Methanobacteriati</taxon>
        <taxon>Methanobacteriota</taxon>
        <taxon>Stenosarchaea group</taxon>
        <taxon>Halobacteria</taxon>
        <taxon>Halobacteriales</taxon>
        <taxon>Halococcaceae</taxon>
        <taxon>Halococcus</taxon>
    </lineage>
</organism>
<evidence type="ECO:0000313" key="2">
    <source>
        <dbReference type="EMBL" id="EMA41201.1"/>
    </source>
</evidence>
<accession>M0M676</accession>
<dbReference type="Proteomes" id="UP000011566">
    <property type="component" value="Unassembled WGS sequence"/>
</dbReference>
<feature type="region of interest" description="Disordered" evidence="1">
    <location>
        <begin position="175"/>
        <end position="199"/>
    </location>
</feature>
<dbReference type="eggNOG" id="ENOG502N61W">
    <property type="taxonomic scope" value="Archaea"/>
</dbReference>
<comment type="caution">
    <text evidence="2">The sequence shown here is derived from an EMBL/GenBank/DDBJ whole genome shotgun (WGS) entry which is preliminary data.</text>
</comment>
<dbReference type="OrthoDB" id="212263at2157"/>
<evidence type="ECO:0000313" key="3">
    <source>
        <dbReference type="Proteomes" id="UP000011566"/>
    </source>
</evidence>
<dbReference type="PATRIC" id="fig|1132509.6.peg.491"/>
<dbReference type="EMBL" id="AOMB01000006">
    <property type="protein sequence ID" value="EMA41201.1"/>
    <property type="molecule type" value="Genomic_DNA"/>
</dbReference>
<proteinExistence type="predicted"/>
<evidence type="ECO:0000256" key="1">
    <source>
        <dbReference type="SAM" id="MobiDB-lite"/>
    </source>
</evidence>
<dbReference type="RefSeq" id="WP_007690390.1">
    <property type="nucleotide sequence ID" value="NZ_AJRK01000055.1"/>
</dbReference>
<name>M0M676_9EURY</name>
<sequence length="199" mass="22327">MIGDLAFCPKTGARLSEKRYYRAEGPPLRIPVDDEYVPADAIDGELTAGAVCSSRRALLTHFRRTHQYDHRPNDELYRTVALRLRDLKRAANGPQSSDMVVWLALHDHLDAAGIDVDWMLGHVELRCPRCHGRLKYHQIDTGTVHAECATNCTDDNADRLAEVERLASELVRDALDRTEVEEGPDTRTTARDALTEPLG</sequence>